<evidence type="ECO:0000259" key="2">
    <source>
        <dbReference type="Pfam" id="PF10756"/>
    </source>
</evidence>
<dbReference type="Pfam" id="PF10756">
    <property type="entry name" value="bPH_6"/>
    <property type="match status" value="1"/>
</dbReference>
<gene>
    <name evidence="3" type="ORF">KIH27_01265</name>
</gene>
<feature type="transmembrane region" description="Helical" evidence="1">
    <location>
        <begin position="54"/>
        <end position="72"/>
    </location>
</feature>
<dbReference type="RefSeq" id="WP_214091081.1">
    <property type="nucleotide sequence ID" value="NZ_JAHCLR010000001.1"/>
</dbReference>
<keyword evidence="4" id="KW-1185">Reference proteome</keyword>
<keyword evidence="1" id="KW-1133">Transmembrane helix</keyword>
<keyword evidence="1" id="KW-0812">Transmembrane</keyword>
<feature type="transmembrane region" description="Helical" evidence="1">
    <location>
        <begin position="21"/>
        <end position="42"/>
    </location>
</feature>
<keyword evidence="1" id="KW-0472">Membrane</keyword>
<organism evidence="3 4">
    <name type="scientific">Mycolicibacter acidiphilus</name>
    <dbReference type="NCBI Taxonomy" id="2835306"/>
    <lineage>
        <taxon>Bacteria</taxon>
        <taxon>Bacillati</taxon>
        <taxon>Actinomycetota</taxon>
        <taxon>Actinomycetes</taxon>
        <taxon>Mycobacteriales</taxon>
        <taxon>Mycobacteriaceae</taxon>
        <taxon>Mycolicibacter</taxon>
    </lineage>
</organism>
<name>A0ABS5RD50_9MYCO</name>
<proteinExistence type="predicted"/>
<dbReference type="EMBL" id="JAHCLR010000001">
    <property type="protein sequence ID" value="MBS9532213.1"/>
    <property type="molecule type" value="Genomic_DNA"/>
</dbReference>
<evidence type="ECO:0000256" key="1">
    <source>
        <dbReference type="SAM" id="Phobius"/>
    </source>
</evidence>
<evidence type="ECO:0000313" key="3">
    <source>
        <dbReference type="EMBL" id="MBS9532213.1"/>
    </source>
</evidence>
<sequence>MTAPSTVEWDLQVRPHRMRQFAWGAAILIVIGHVAVALLLTIKASGVIFRASDQVAMVLLGLIAAGGVLLFTRPRLRVGPAGVAVRNVLGERLIPWPAVVGVSFPAGKRWARLELPADEYLPVVAIQSIDRERAVEAMRTVRQLLARYRPDDEGVSPGDDD</sequence>
<dbReference type="Proteomes" id="UP001519535">
    <property type="component" value="Unassembled WGS sequence"/>
</dbReference>
<evidence type="ECO:0000313" key="4">
    <source>
        <dbReference type="Proteomes" id="UP001519535"/>
    </source>
</evidence>
<dbReference type="InterPro" id="IPR019692">
    <property type="entry name" value="CFP-6_PH"/>
</dbReference>
<comment type="caution">
    <text evidence="3">The sequence shown here is derived from an EMBL/GenBank/DDBJ whole genome shotgun (WGS) entry which is preliminary data.</text>
</comment>
<protein>
    <submittedName>
        <fullName evidence="3">PH domain-containing protein</fullName>
    </submittedName>
</protein>
<reference evidence="3 4" key="1">
    <citation type="submission" date="2021-05" db="EMBL/GenBank/DDBJ databases">
        <title>Mycobacterium acidophilum sp. nov., an extremely acid-tolerant member of the genus Mycobacterium.</title>
        <authorList>
            <person name="Xia J."/>
        </authorList>
    </citation>
    <scope>NUCLEOTIDE SEQUENCE [LARGE SCALE GENOMIC DNA]</scope>
    <source>
        <strain evidence="3 4">M1</strain>
    </source>
</reference>
<accession>A0ABS5RD50</accession>
<feature type="domain" description="Low molecular weight protein antigen 6 PH" evidence="2">
    <location>
        <begin position="73"/>
        <end position="142"/>
    </location>
</feature>